<keyword evidence="3" id="KW-1185">Reference proteome</keyword>
<dbReference type="AlphaFoldDB" id="A0A8X6TCX2"/>
<reference evidence="1" key="1">
    <citation type="submission" date="2020-08" db="EMBL/GenBank/DDBJ databases">
        <title>Multicomponent nature underlies the extraordinary mechanical properties of spider dragline silk.</title>
        <authorList>
            <person name="Kono N."/>
            <person name="Nakamura H."/>
            <person name="Mori M."/>
            <person name="Yoshida Y."/>
            <person name="Ohtoshi R."/>
            <person name="Malay A.D."/>
            <person name="Moran D.A.P."/>
            <person name="Tomita M."/>
            <person name="Numata K."/>
            <person name="Arakawa K."/>
        </authorList>
    </citation>
    <scope>NUCLEOTIDE SEQUENCE</scope>
</reference>
<name>A0A8X6TCX2_NEPPI</name>
<accession>A0A8X6TCX2</accession>
<dbReference type="EMBL" id="BMAW01005562">
    <property type="protein sequence ID" value="GFS94847.1"/>
    <property type="molecule type" value="Genomic_DNA"/>
</dbReference>
<evidence type="ECO:0000313" key="3">
    <source>
        <dbReference type="Proteomes" id="UP000887013"/>
    </source>
</evidence>
<gene>
    <name evidence="1" type="ORF">NPIL_23001</name>
    <name evidence="2" type="ORF">NPIL_75281</name>
</gene>
<evidence type="ECO:0000313" key="2">
    <source>
        <dbReference type="EMBL" id="GFT52211.1"/>
    </source>
</evidence>
<evidence type="ECO:0008006" key="4">
    <source>
        <dbReference type="Google" id="ProtNLM"/>
    </source>
</evidence>
<proteinExistence type="predicted"/>
<dbReference type="EMBL" id="BMAW01112388">
    <property type="protein sequence ID" value="GFT52211.1"/>
    <property type="molecule type" value="Genomic_DNA"/>
</dbReference>
<organism evidence="1 3">
    <name type="scientific">Nephila pilipes</name>
    <name type="common">Giant wood spider</name>
    <name type="synonym">Nephila maculata</name>
    <dbReference type="NCBI Taxonomy" id="299642"/>
    <lineage>
        <taxon>Eukaryota</taxon>
        <taxon>Metazoa</taxon>
        <taxon>Ecdysozoa</taxon>
        <taxon>Arthropoda</taxon>
        <taxon>Chelicerata</taxon>
        <taxon>Arachnida</taxon>
        <taxon>Araneae</taxon>
        <taxon>Araneomorphae</taxon>
        <taxon>Entelegynae</taxon>
        <taxon>Araneoidea</taxon>
        <taxon>Nephilidae</taxon>
        <taxon>Nephila</taxon>
    </lineage>
</organism>
<evidence type="ECO:0000313" key="1">
    <source>
        <dbReference type="EMBL" id="GFS94847.1"/>
    </source>
</evidence>
<protein>
    <recommendedName>
        <fullName evidence="4">Reverse transcriptase domain-containing protein</fullName>
    </recommendedName>
</protein>
<dbReference type="OrthoDB" id="4841169at2759"/>
<sequence length="165" mass="19042">MELICTTLDPRVLNTKLLSLVKNISRDQPQVKKYNVIQDCGGAITKNDRKAANLIGDWALPWIYNFLRDMITRVKLSNFMPRSFKLNQGFHQGSVLSPTLLTVALCGIEEIISRRYMRAIENVLHNFSNMFNNSNYSVIIHYDTYYEDWWLAANSGCFRSVLNIS</sequence>
<dbReference type="Proteomes" id="UP000887013">
    <property type="component" value="Unassembled WGS sequence"/>
</dbReference>
<comment type="caution">
    <text evidence="1">The sequence shown here is derived from an EMBL/GenBank/DDBJ whole genome shotgun (WGS) entry which is preliminary data.</text>
</comment>